<sequence>MPVTAYPEEAQLLKEKSGSFHSVSHYILSAVQEFSNVDVKERIELIRELGEFYRKNQNELSWAGGNLNQVVKRANELVVAWLLAPSYSQEIVLPTIRETQETMNRIKRDLELITLKCIKNKTLK</sequence>
<organism evidence="1 2">
    <name type="scientific">Bacteroides uniformis</name>
    <dbReference type="NCBI Taxonomy" id="820"/>
    <lineage>
        <taxon>Bacteria</taxon>
        <taxon>Pseudomonadati</taxon>
        <taxon>Bacteroidota</taxon>
        <taxon>Bacteroidia</taxon>
        <taxon>Bacteroidales</taxon>
        <taxon>Bacteroidaceae</taxon>
        <taxon>Bacteroides</taxon>
    </lineage>
</organism>
<proteinExistence type="predicted"/>
<reference evidence="1 2" key="1">
    <citation type="submission" date="2018-08" db="EMBL/GenBank/DDBJ databases">
        <title>A genome reference for cultivated species of the human gut microbiota.</title>
        <authorList>
            <person name="Zou Y."/>
            <person name="Xue W."/>
            <person name="Luo G."/>
        </authorList>
    </citation>
    <scope>NUCLEOTIDE SEQUENCE [LARGE SCALE GENOMIC DNA]</scope>
    <source>
        <strain evidence="1 2">OM03-4</strain>
    </source>
</reference>
<evidence type="ECO:0000313" key="1">
    <source>
        <dbReference type="EMBL" id="RGN93435.1"/>
    </source>
</evidence>
<accession>A0A3E5EWU0</accession>
<gene>
    <name evidence="1" type="ORF">DXB37_11185</name>
</gene>
<dbReference type="AlphaFoldDB" id="A0A3E5EWU0"/>
<dbReference type="EMBL" id="QSVA01000009">
    <property type="protein sequence ID" value="RGN93435.1"/>
    <property type="molecule type" value="Genomic_DNA"/>
</dbReference>
<protein>
    <recommendedName>
        <fullName evidence="3">Mobilization protein</fullName>
    </recommendedName>
</protein>
<evidence type="ECO:0000313" key="2">
    <source>
        <dbReference type="Proteomes" id="UP000260759"/>
    </source>
</evidence>
<name>A0A3E5EWU0_BACUN</name>
<comment type="caution">
    <text evidence="1">The sequence shown here is derived from an EMBL/GenBank/DDBJ whole genome shotgun (WGS) entry which is preliminary data.</text>
</comment>
<dbReference type="Proteomes" id="UP000260759">
    <property type="component" value="Unassembled WGS sequence"/>
</dbReference>
<evidence type="ECO:0008006" key="3">
    <source>
        <dbReference type="Google" id="ProtNLM"/>
    </source>
</evidence>